<evidence type="ECO:0000256" key="1">
    <source>
        <dbReference type="SAM" id="Phobius"/>
    </source>
</evidence>
<dbReference type="NCBIfam" id="TIGR02532">
    <property type="entry name" value="IV_pilin_GFxxxE"/>
    <property type="match status" value="1"/>
</dbReference>
<reference evidence="3" key="1">
    <citation type="journal article" date="2019" name="Int. J. Syst. Evol. Microbiol.">
        <title>The Global Catalogue of Microorganisms (GCM) 10K type strain sequencing project: providing services to taxonomists for standard genome sequencing and annotation.</title>
        <authorList>
            <consortium name="The Broad Institute Genomics Platform"/>
            <consortium name="The Broad Institute Genome Sequencing Center for Infectious Disease"/>
            <person name="Wu L."/>
            <person name="Ma J."/>
        </authorList>
    </citation>
    <scope>NUCLEOTIDE SEQUENCE [LARGE SCALE GENOMIC DNA]</scope>
    <source>
        <strain evidence="3">JCM 3367</strain>
    </source>
</reference>
<feature type="transmembrane region" description="Helical" evidence="1">
    <location>
        <begin position="21"/>
        <end position="42"/>
    </location>
</feature>
<gene>
    <name evidence="2" type="ORF">GCM10010201_25460</name>
</gene>
<protein>
    <recommendedName>
        <fullName evidence="4">Prepilin-type N-terminal cleavage/methylation domain-containing protein</fullName>
    </recommendedName>
</protein>
<name>A0ABP6AWH5_9ACTN</name>
<proteinExistence type="predicted"/>
<sequence length="161" mass="16685">MGASHRAAAVRGDDGFTLVEMLASLGLIGVVMAASSSFLVSAMSTTHRQAGRQQAAQLATDLYEQAQAMGGAALLDGQLNPPRRALDGVDFAQRVTVTRCWQSVPSNGDTCLATAPSGPAAALARIEIRIEWHGADCPLQACVERTHGLVAAGATEPVFPS</sequence>
<dbReference type="EMBL" id="BAAARY010000011">
    <property type="protein sequence ID" value="GAA2525666.1"/>
    <property type="molecule type" value="Genomic_DNA"/>
</dbReference>
<keyword evidence="1" id="KW-0472">Membrane</keyword>
<comment type="caution">
    <text evidence="2">The sequence shown here is derived from an EMBL/GenBank/DDBJ whole genome shotgun (WGS) entry which is preliminary data.</text>
</comment>
<evidence type="ECO:0000313" key="2">
    <source>
        <dbReference type="EMBL" id="GAA2525666.1"/>
    </source>
</evidence>
<dbReference type="Proteomes" id="UP001499978">
    <property type="component" value="Unassembled WGS sequence"/>
</dbReference>
<organism evidence="2 3">
    <name type="scientific">Pilimelia columellifera subsp. columellifera</name>
    <dbReference type="NCBI Taxonomy" id="706583"/>
    <lineage>
        <taxon>Bacteria</taxon>
        <taxon>Bacillati</taxon>
        <taxon>Actinomycetota</taxon>
        <taxon>Actinomycetes</taxon>
        <taxon>Micromonosporales</taxon>
        <taxon>Micromonosporaceae</taxon>
        <taxon>Pilimelia</taxon>
    </lineage>
</organism>
<keyword evidence="1" id="KW-1133">Transmembrane helix</keyword>
<dbReference type="InterPro" id="IPR045584">
    <property type="entry name" value="Pilin-like"/>
</dbReference>
<keyword evidence="3" id="KW-1185">Reference proteome</keyword>
<keyword evidence="1" id="KW-0812">Transmembrane</keyword>
<dbReference type="Pfam" id="PF07963">
    <property type="entry name" value="N_methyl"/>
    <property type="match status" value="1"/>
</dbReference>
<accession>A0ABP6AWH5</accession>
<dbReference type="InterPro" id="IPR012902">
    <property type="entry name" value="N_methyl_site"/>
</dbReference>
<dbReference type="SUPFAM" id="SSF54523">
    <property type="entry name" value="Pili subunits"/>
    <property type="match status" value="1"/>
</dbReference>
<evidence type="ECO:0000313" key="3">
    <source>
        <dbReference type="Proteomes" id="UP001499978"/>
    </source>
</evidence>
<dbReference type="RefSeq" id="WP_344172595.1">
    <property type="nucleotide sequence ID" value="NZ_BAAARY010000011.1"/>
</dbReference>
<evidence type="ECO:0008006" key="4">
    <source>
        <dbReference type="Google" id="ProtNLM"/>
    </source>
</evidence>